<reference evidence="3" key="1">
    <citation type="submission" date="2016-09" db="EMBL/GenBank/DDBJ databases">
        <authorList>
            <person name="Varghese N."/>
            <person name="Submissions S."/>
        </authorList>
    </citation>
    <scope>NUCLEOTIDE SEQUENCE [LARGE SCALE GENOMIC DNA]</scope>
    <source>
        <strain evidence="3">JS23</strain>
    </source>
</reference>
<dbReference type="InterPro" id="IPR050266">
    <property type="entry name" value="AB_hydrolase_sf"/>
</dbReference>
<dbReference type="Proteomes" id="UP000243719">
    <property type="component" value="Unassembled WGS sequence"/>
</dbReference>
<dbReference type="Gene3D" id="3.40.50.1820">
    <property type="entry name" value="alpha/beta hydrolase"/>
    <property type="match status" value="1"/>
</dbReference>
<evidence type="ECO:0000259" key="1">
    <source>
        <dbReference type="Pfam" id="PF12697"/>
    </source>
</evidence>
<dbReference type="STRING" id="1770053.SAMN05216551_110193"/>
<dbReference type="AlphaFoldDB" id="A0A1H2PSZ4"/>
<evidence type="ECO:0000313" key="3">
    <source>
        <dbReference type="Proteomes" id="UP000243719"/>
    </source>
</evidence>
<dbReference type="PANTHER" id="PTHR43798">
    <property type="entry name" value="MONOACYLGLYCEROL LIPASE"/>
    <property type="match status" value="1"/>
</dbReference>
<dbReference type="RefSeq" id="WP_091910908.1">
    <property type="nucleotide sequence ID" value="NZ_FNLO01000010.1"/>
</dbReference>
<dbReference type="PRINTS" id="PR00111">
    <property type="entry name" value="ABHYDROLASE"/>
</dbReference>
<dbReference type="SUPFAM" id="SSF53474">
    <property type="entry name" value="alpha/beta-Hydrolases"/>
    <property type="match status" value="1"/>
</dbReference>
<dbReference type="OrthoDB" id="8543939at2"/>
<sequence length="300" mass="31782">MTAAALAPRRGEAWCPHAGGMHRVAYVEWGDPSAPRTLFCVHGLTRTGRDFDPLAQALSGEWRVICPDVVGRGRSDWLPHPAGYSIAQYVSDMIALLAQLRVDALDWVGTSMGGLIGIGVAALPESPVRSLVLNDVGPRLQAEGLAKIASYAGTARRFPSRAAGLAYLRGIMDGFGPHSDAQWRMLNDAMLVAEDAGPGVVLHYDPQIAQPFRAEAALSPASLHAAETMLWTAYDAIQCPILVLRGACSTLLGAATVDEMLARAGGRARAVEIAGVGHAPTLVDPAQIAVVRDFLQTVAY</sequence>
<gene>
    <name evidence="2" type="ORF">SAMN05216551_110193</name>
</gene>
<keyword evidence="3" id="KW-1185">Reference proteome</keyword>
<feature type="domain" description="AB hydrolase-1" evidence="1">
    <location>
        <begin position="39"/>
        <end position="289"/>
    </location>
</feature>
<accession>A0A1H2PSZ4</accession>
<name>A0A1H2PSZ4_9BURK</name>
<evidence type="ECO:0000313" key="2">
    <source>
        <dbReference type="EMBL" id="SDV50187.1"/>
    </source>
</evidence>
<dbReference type="PANTHER" id="PTHR43798:SF33">
    <property type="entry name" value="HYDROLASE, PUTATIVE (AFU_ORTHOLOGUE AFUA_2G14860)-RELATED"/>
    <property type="match status" value="1"/>
</dbReference>
<dbReference type="InterPro" id="IPR000073">
    <property type="entry name" value="AB_hydrolase_1"/>
</dbReference>
<organism evidence="2 3">
    <name type="scientific">Chitinasiproducens palmae</name>
    <dbReference type="NCBI Taxonomy" id="1770053"/>
    <lineage>
        <taxon>Bacteria</taxon>
        <taxon>Pseudomonadati</taxon>
        <taxon>Pseudomonadota</taxon>
        <taxon>Betaproteobacteria</taxon>
        <taxon>Burkholderiales</taxon>
        <taxon>Burkholderiaceae</taxon>
        <taxon>Chitinasiproducens</taxon>
    </lineage>
</organism>
<dbReference type="Pfam" id="PF12697">
    <property type="entry name" value="Abhydrolase_6"/>
    <property type="match status" value="1"/>
</dbReference>
<dbReference type="GO" id="GO:0016020">
    <property type="term" value="C:membrane"/>
    <property type="evidence" value="ECO:0007669"/>
    <property type="project" value="TreeGrafter"/>
</dbReference>
<dbReference type="EMBL" id="FNLO01000010">
    <property type="protein sequence ID" value="SDV50187.1"/>
    <property type="molecule type" value="Genomic_DNA"/>
</dbReference>
<proteinExistence type="predicted"/>
<protein>
    <submittedName>
        <fullName evidence="2">Pimeloyl-ACP methyl ester carboxylesterase</fullName>
    </submittedName>
</protein>
<dbReference type="InterPro" id="IPR029058">
    <property type="entry name" value="AB_hydrolase_fold"/>
</dbReference>